<dbReference type="RefSeq" id="WP_167795677.1">
    <property type="nucleotide sequence ID" value="NZ_CP108323.1"/>
</dbReference>
<comment type="caution">
    <text evidence="2">The sequence shown here is derived from an EMBL/GenBank/DDBJ whole genome shotgun (WGS) entry which is preliminary data.</text>
</comment>
<evidence type="ECO:0000313" key="3">
    <source>
        <dbReference type="Proteomes" id="UP000587608"/>
    </source>
</evidence>
<organism evidence="2 3">
    <name type="scientific">Streptomyces griseoaurantiacus</name>
    <dbReference type="NCBI Taxonomy" id="68213"/>
    <lineage>
        <taxon>Bacteria</taxon>
        <taxon>Bacillati</taxon>
        <taxon>Actinomycetota</taxon>
        <taxon>Actinomycetes</taxon>
        <taxon>Kitasatosporales</taxon>
        <taxon>Streptomycetaceae</taxon>
        <taxon>Streptomyces</taxon>
        <taxon>Streptomyces aurantiacus group</taxon>
    </lineage>
</organism>
<reference evidence="2 3" key="1">
    <citation type="submission" date="2020-07" db="EMBL/GenBank/DDBJ databases">
        <title>Differential regulation of undecylprodigiosin biosynthesis in the yeast-scavenging Streptomyces strain MBK6.</title>
        <authorList>
            <person name="Baral B."/>
            <person name="Siitonen V."/>
            <person name="Laughlin M."/>
            <person name="Yamada K."/>
            <person name="Ilomaeki M."/>
            <person name="Metsae-Ketelae M."/>
            <person name="Niemi J."/>
        </authorList>
    </citation>
    <scope>NUCLEOTIDE SEQUENCE [LARGE SCALE GENOMIC DNA]</scope>
    <source>
        <strain evidence="2 3">MBK6</strain>
    </source>
</reference>
<dbReference type="Proteomes" id="UP000587608">
    <property type="component" value="Unassembled WGS sequence"/>
</dbReference>
<proteinExistence type="predicted"/>
<dbReference type="AlphaFoldDB" id="A0A7W2DPV4"/>
<sequence>MYDSDDDPPADGPATDLEGAHADLASAFPPAAGPTLEHGYAWRCRGTDTERCPEAHSGTSDWTDSGIEICPRHRSPLEYRLP</sequence>
<evidence type="ECO:0000313" key="2">
    <source>
        <dbReference type="EMBL" id="MBA5220797.1"/>
    </source>
</evidence>
<dbReference type="EMBL" id="JACERG010000003">
    <property type="protein sequence ID" value="MBA5220797.1"/>
    <property type="molecule type" value="Genomic_DNA"/>
</dbReference>
<name>A0A7W2DPV4_9ACTN</name>
<evidence type="ECO:0000256" key="1">
    <source>
        <dbReference type="SAM" id="MobiDB-lite"/>
    </source>
</evidence>
<feature type="region of interest" description="Disordered" evidence="1">
    <location>
        <begin position="1"/>
        <end position="32"/>
    </location>
</feature>
<accession>A0A7W2DPV4</accession>
<gene>
    <name evidence="2" type="ORF">H1X69_05095</name>
</gene>
<protein>
    <submittedName>
        <fullName evidence="2">Uncharacterized protein</fullName>
    </submittedName>
</protein>
<feature type="region of interest" description="Disordered" evidence="1">
    <location>
        <begin position="49"/>
        <end position="68"/>
    </location>
</feature>
<dbReference type="GeneID" id="96787610"/>